<evidence type="ECO:0000313" key="16">
    <source>
        <dbReference type="RefSeq" id="XP_013794702.1"/>
    </source>
</evidence>
<keyword evidence="6" id="KW-0418">Kinase</keyword>
<evidence type="ECO:0000256" key="12">
    <source>
        <dbReference type="PROSITE-ProRule" id="PRU10141"/>
    </source>
</evidence>
<keyword evidence="8" id="KW-0460">Magnesium</keyword>
<keyword evidence="10" id="KW-0539">Nucleus</keyword>
<evidence type="ECO:0000256" key="4">
    <source>
        <dbReference type="ARBA" id="ARBA00022723"/>
    </source>
</evidence>
<name>A0ABM1C5R3_LIMPO</name>
<keyword evidence="9" id="KW-0829">Tyrosine-protein kinase</keyword>
<keyword evidence="15" id="KW-1185">Reference proteome</keyword>
<dbReference type="InterPro" id="IPR017441">
    <property type="entry name" value="Protein_kinase_ATP_BS"/>
</dbReference>
<reference evidence="16" key="1">
    <citation type="submission" date="2025-08" db="UniProtKB">
        <authorList>
            <consortium name="RefSeq"/>
        </authorList>
    </citation>
    <scope>IDENTIFICATION</scope>
    <source>
        <tissue evidence="16">Muscle</tissue>
    </source>
</reference>
<evidence type="ECO:0000256" key="9">
    <source>
        <dbReference type="ARBA" id="ARBA00023137"/>
    </source>
</evidence>
<feature type="region of interest" description="Disordered" evidence="13">
    <location>
        <begin position="119"/>
        <end position="153"/>
    </location>
</feature>
<proteinExistence type="inferred from homology"/>
<keyword evidence="4" id="KW-0479">Metal-binding</keyword>
<evidence type="ECO:0000256" key="7">
    <source>
        <dbReference type="ARBA" id="ARBA00022840"/>
    </source>
</evidence>
<dbReference type="RefSeq" id="XP_013794702.1">
    <property type="nucleotide sequence ID" value="XM_013939248.2"/>
</dbReference>
<feature type="binding site" evidence="12">
    <location>
        <position position="338"/>
    </location>
    <ligand>
        <name>ATP</name>
        <dbReference type="ChEBI" id="CHEBI:30616"/>
    </ligand>
</feature>
<dbReference type="InterPro" id="IPR008271">
    <property type="entry name" value="Ser/Thr_kinase_AS"/>
</dbReference>
<dbReference type="PROSITE" id="PS00107">
    <property type="entry name" value="PROTEIN_KINASE_ATP"/>
    <property type="match status" value="1"/>
</dbReference>
<feature type="region of interest" description="Disordered" evidence="13">
    <location>
        <begin position="222"/>
        <end position="243"/>
    </location>
</feature>
<dbReference type="InterPro" id="IPR050339">
    <property type="entry name" value="CC_SR_Kinase"/>
</dbReference>
<evidence type="ECO:0000256" key="8">
    <source>
        <dbReference type="ARBA" id="ARBA00022842"/>
    </source>
</evidence>
<protein>
    <recommendedName>
        <fullName evidence="2">non-specific protein-tyrosine kinase</fullName>
        <ecNumber evidence="2">2.7.10.2</ecNumber>
    </recommendedName>
</protein>
<evidence type="ECO:0000256" key="3">
    <source>
        <dbReference type="ARBA" id="ARBA00022679"/>
    </source>
</evidence>
<evidence type="ECO:0000256" key="2">
    <source>
        <dbReference type="ARBA" id="ARBA00011903"/>
    </source>
</evidence>
<dbReference type="InterPro" id="IPR000719">
    <property type="entry name" value="Prot_kinase_dom"/>
</dbReference>
<dbReference type="Gene3D" id="1.10.510.10">
    <property type="entry name" value="Transferase(Phosphotransferase) domain 1"/>
    <property type="match status" value="1"/>
</dbReference>
<dbReference type="SMART" id="SM00220">
    <property type="entry name" value="S_TKc"/>
    <property type="match status" value="1"/>
</dbReference>
<dbReference type="SUPFAM" id="SSF56112">
    <property type="entry name" value="Protein kinase-like (PK-like)"/>
    <property type="match status" value="1"/>
</dbReference>
<keyword evidence="5 12" id="KW-0547">Nucleotide-binding</keyword>
<evidence type="ECO:0000256" key="6">
    <source>
        <dbReference type="ARBA" id="ARBA00022777"/>
    </source>
</evidence>
<evidence type="ECO:0000259" key="14">
    <source>
        <dbReference type="PROSITE" id="PS50011"/>
    </source>
</evidence>
<dbReference type="Pfam" id="PF00069">
    <property type="entry name" value="Pkinase"/>
    <property type="match status" value="1"/>
</dbReference>
<dbReference type="PROSITE" id="PS00108">
    <property type="entry name" value="PROTEIN_KINASE_ST"/>
    <property type="match status" value="1"/>
</dbReference>
<gene>
    <name evidence="16" type="primary">LOC106478687</name>
</gene>
<evidence type="ECO:0000256" key="1">
    <source>
        <dbReference type="ARBA" id="ARBA00004123"/>
    </source>
</evidence>
<sequence>MASRSLTSLFLCEDIPSPTLNMLNDIADPDVFEQEIGLVQKLDFDSTNSDLENSPCSRKSNILDTSGCFTISVGTDVELEEDNFDLSADSLRENYHERRGNFVTADISPVDLKLNVSSTSRNTFGRPPHNVSTPDVMSSSANAKTKVNTDDTPPYKRVRALRLFESPQTPKTLLKRAELPSSTETRNCIRSRLWTDSKVTNNNLVFPGSSFERTNSNVGISAESKKNHSGKSRIPAANINPFTPTGMMLEARAKKRRKSSSYSMNESMFNKSLDELFEEDCDDEEEDILPPKRINLSDTSISRYNEEFLELCQIGSGEFGSVYKCVNRLDGCEYAIKKSRNPIKGSFDEKTALNEVYAHAVLGKHPHVVRYYSAWAENRHMVIQNEYCNGGSLASAIIENRKSGRHFSGEELKQILLQVAEGLKYIHSQNLVHMDIKPGNIFISRNMKSVSATSRVGESSDDGFEDDENDEEEITYKIGDLGHVTSVTNPQVEEGDCRYLPLEILHEDYTFLPKADTFALGLTVFETGGGGPLPKNGEFWHSIREGYLPALHQCSSDFNKLLTQMIQKDPELRPSAAALTQHPVLVPYANKTKSQLRKELNAEKFKNELLSRQLQEAARCLQGIPLKPSTSETRLNRLVGQKFTRSMSATNF</sequence>
<dbReference type="EC" id="2.7.10.2" evidence="2"/>
<dbReference type="GeneID" id="106478687"/>
<dbReference type="PANTHER" id="PTHR11042">
    <property type="entry name" value="EUKARYOTIC TRANSLATION INITIATION FACTOR 2-ALPHA KINASE EIF2-ALPHA KINASE -RELATED"/>
    <property type="match status" value="1"/>
</dbReference>
<dbReference type="InterPro" id="IPR011009">
    <property type="entry name" value="Kinase-like_dom_sf"/>
</dbReference>
<feature type="domain" description="Protein kinase" evidence="14">
    <location>
        <begin position="308"/>
        <end position="585"/>
    </location>
</feature>
<dbReference type="PANTHER" id="PTHR11042:SF185">
    <property type="entry name" value="WEE1-LIKE PROTEIN KINASE"/>
    <property type="match status" value="1"/>
</dbReference>
<keyword evidence="7 12" id="KW-0067">ATP-binding</keyword>
<dbReference type="PIRSF" id="PIRSF037281">
    <property type="entry name" value="Wee1-like_protein_kinase"/>
    <property type="match status" value="1"/>
</dbReference>
<dbReference type="PROSITE" id="PS50011">
    <property type="entry name" value="PROTEIN_KINASE_DOM"/>
    <property type="match status" value="1"/>
</dbReference>
<comment type="similarity">
    <text evidence="11">Belongs to the protein kinase superfamily. Ser/Thr protein kinase family. GCN2 subfamily.</text>
</comment>
<comment type="subcellular location">
    <subcellularLocation>
        <location evidence="1">Nucleus</location>
    </subcellularLocation>
</comment>
<evidence type="ECO:0000256" key="10">
    <source>
        <dbReference type="ARBA" id="ARBA00023242"/>
    </source>
</evidence>
<accession>A0ABM1C5R3</accession>
<feature type="compositionally biased region" description="Polar residues" evidence="13">
    <location>
        <begin position="130"/>
        <end position="146"/>
    </location>
</feature>
<dbReference type="Gene3D" id="3.30.200.20">
    <property type="entry name" value="Phosphorylase Kinase, domain 1"/>
    <property type="match status" value="1"/>
</dbReference>
<dbReference type="InterPro" id="IPR017164">
    <property type="entry name" value="Wee1-like_protein_kinase"/>
</dbReference>
<dbReference type="Proteomes" id="UP000694941">
    <property type="component" value="Unplaced"/>
</dbReference>
<evidence type="ECO:0000256" key="5">
    <source>
        <dbReference type="ARBA" id="ARBA00022741"/>
    </source>
</evidence>
<organism evidence="15 16">
    <name type="scientific">Limulus polyphemus</name>
    <name type="common">Atlantic horseshoe crab</name>
    <dbReference type="NCBI Taxonomy" id="6850"/>
    <lineage>
        <taxon>Eukaryota</taxon>
        <taxon>Metazoa</taxon>
        <taxon>Ecdysozoa</taxon>
        <taxon>Arthropoda</taxon>
        <taxon>Chelicerata</taxon>
        <taxon>Merostomata</taxon>
        <taxon>Xiphosura</taxon>
        <taxon>Limulidae</taxon>
        <taxon>Limulus</taxon>
    </lineage>
</organism>
<keyword evidence="3" id="KW-0808">Transferase</keyword>
<evidence type="ECO:0000256" key="13">
    <source>
        <dbReference type="SAM" id="MobiDB-lite"/>
    </source>
</evidence>
<evidence type="ECO:0000313" key="15">
    <source>
        <dbReference type="Proteomes" id="UP000694941"/>
    </source>
</evidence>
<evidence type="ECO:0000256" key="11">
    <source>
        <dbReference type="ARBA" id="ARBA00037982"/>
    </source>
</evidence>